<evidence type="ECO:0000313" key="2">
    <source>
        <dbReference type="Proteomes" id="UP000887013"/>
    </source>
</evidence>
<dbReference type="Gene3D" id="3.40.50.150">
    <property type="entry name" value="Vaccinia Virus protein VP39"/>
    <property type="match status" value="1"/>
</dbReference>
<protein>
    <submittedName>
        <fullName evidence="1">Uncharacterized protein</fullName>
    </submittedName>
</protein>
<reference evidence="1" key="1">
    <citation type="submission" date="2020-08" db="EMBL/GenBank/DDBJ databases">
        <title>Multicomponent nature underlies the extraordinary mechanical properties of spider dragline silk.</title>
        <authorList>
            <person name="Kono N."/>
            <person name="Nakamura H."/>
            <person name="Mori M."/>
            <person name="Yoshida Y."/>
            <person name="Ohtoshi R."/>
            <person name="Malay A.D."/>
            <person name="Moran D.A.P."/>
            <person name="Tomita M."/>
            <person name="Numata K."/>
            <person name="Arakawa K."/>
        </authorList>
    </citation>
    <scope>NUCLEOTIDE SEQUENCE</scope>
</reference>
<name>A0A8X6QXJ4_NEPPI</name>
<dbReference type="InterPro" id="IPR029063">
    <property type="entry name" value="SAM-dependent_MTases_sf"/>
</dbReference>
<gene>
    <name evidence="1" type="primary">NCL1_34228</name>
    <name evidence="1" type="ORF">NPIL_390171</name>
</gene>
<proteinExistence type="predicted"/>
<evidence type="ECO:0000313" key="1">
    <source>
        <dbReference type="EMBL" id="GFU43043.1"/>
    </source>
</evidence>
<keyword evidence="2" id="KW-1185">Reference proteome</keyword>
<dbReference type="CDD" id="cd02440">
    <property type="entry name" value="AdoMet_MTases"/>
    <property type="match status" value="1"/>
</dbReference>
<dbReference type="Proteomes" id="UP000887013">
    <property type="component" value="Unassembled WGS sequence"/>
</dbReference>
<dbReference type="OrthoDB" id="8300214at2759"/>
<comment type="caution">
    <text evidence="1">The sequence shown here is derived from an EMBL/GenBank/DDBJ whole genome shotgun (WGS) entry which is preliminary data.</text>
</comment>
<dbReference type="SUPFAM" id="SSF53335">
    <property type="entry name" value="S-adenosyl-L-methionine-dependent methyltransferases"/>
    <property type="match status" value="1"/>
</dbReference>
<sequence length="223" mass="26390">MDTGTEEWNELLPKANEFVLQCMWKLKWKNLSKDVVMDLRFGMYFSCSRAILEQYPDVGCVIALNNPYIIRDRSFSDKRFEKHINNEKITFSSASIETRISLEAYAGKIDKIVSWNAFQQIHRKERALENVYHMLKPGGHVGMWFYLNNPEYSWPWKMKSTGKWDQYQTDPLLPYHPGTSDTKYYEETMQEIGFRDVQILVQSKPILYRDDRECLDKSEDAIS</sequence>
<dbReference type="EMBL" id="BMAW01132308">
    <property type="protein sequence ID" value="GFU43043.1"/>
    <property type="molecule type" value="Genomic_DNA"/>
</dbReference>
<accession>A0A8X6QXJ4</accession>
<organism evidence="1 2">
    <name type="scientific">Nephila pilipes</name>
    <name type="common">Giant wood spider</name>
    <name type="synonym">Nephila maculata</name>
    <dbReference type="NCBI Taxonomy" id="299642"/>
    <lineage>
        <taxon>Eukaryota</taxon>
        <taxon>Metazoa</taxon>
        <taxon>Ecdysozoa</taxon>
        <taxon>Arthropoda</taxon>
        <taxon>Chelicerata</taxon>
        <taxon>Arachnida</taxon>
        <taxon>Araneae</taxon>
        <taxon>Araneomorphae</taxon>
        <taxon>Entelegynae</taxon>
        <taxon>Araneoidea</taxon>
        <taxon>Nephilidae</taxon>
        <taxon>Nephila</taxon>
    </lineage>
</organism>
<dbReference type="AlphaFoldDB" id="A0A8X6QXJ4"/>